<feature type="chain" id="PRO_5045597382" description="DUF1501 domain-containing protein" evidence="1">
    <location>
        <begin position="26"/>
        <end position="474"/>
    </location>
</feature>
<name>A0ABQ5VCC1_9PROT</name>
<dbReference type="EMBL" id="BSNK01000002">
    <property type="protein sequence ID" value="GLQ24617.1"/>
    <property type="molecule type" value="Genomic_DNA"/>
</dbReference>
<dbReference type="RefSeq" id="WP_284391269.1">
    <property type="nucleotide sequence ID" value="NZ_BSNK01000002.1"/>
</dbReference>
<gene>
    <name evidence="2" type="ORF">GCM10007853_24910</name>
</gene>
<keyword evidence="3" id="KW-1185">Reference proteome</keyword>
<evidence type="ECO:0000313" key="2">
    <source>
        <dbReference type="EMBL" id="GLQ24617.1"/>
    </source>
</evidence>
<reference evidence="2" key="2">
    <citation type="submission" date="2023-01" db="EMBL/GenBank/DDBJ databases">
        <title>Draft genome sequence of Algimonas ampicilliniresistens strain NBRC 108219.</title>
        <authorList>
            <person name="Sun Q."/>
            <person name="Mori K."/>
        </authorList>
    </citation>
    <scope>NUCLEOTIDE SEQUENCE</scope>
    <source>
        <strain evidence="2">NBRC 108219</strain>
    </source>
</reference>
<organism evidence="2 3">
    <name type="scientific">Algimonas ampicilliniresistens</name>
    <dbReference type="NCBI Taxonomy" id="1298735"/>
    <lineage>
        <taxon>Bacteria</taxon>
        <taxon>Pseudomonadati</taxon>
        <taxon>Pseudomonadota</taxon>
        <taxon>Alphaproteobacteria</taxon>
        <taxon>Maricaulales</taxon>
        <taxon>Robiginitomaculaceae</taxon>
        <taxon>Algimonas</taxon>
    </lineage>
</organism>
<proteinExistence type="predicted"/>
<keyword evidence="1" id="KW-0732">Signal</keyword>
<evidence type="ECO:0000313" key="3">
    <source>
        <dbReference type="Proteomes" id="UP001161391"/>
    </source>
</evidence>
<dbReference type="Proteomes" id="UP001161391">
    <property type="component" value="Unassembled WGS sequence"/>
</dbReference>
<dbReference type="PROSITE" id="PS51318">
    <property type="entry name" value="TAT"/>
    <property type="match status" value="1"/>
</dbReference>
<dbReference type="InterPro" id="IPR010869">
    <property type="entry name" value="DUF1501"/>
</dbReference>
<evidence type="ECO:0008006" key="4">
    <source>
        <dbReference type="Google" id="ProtNLM"/>
    </source>
</evidence>
<dbReference type="PANTHER" id="PTHR43737">
    <property type="entry name" value="BLL7424 PROTEIN"/>
    <property type="match status" value="1"/>
</dbReference>
<comment type="caution">
    <text evidence="2">The sequence shown here is derived from an EMBL/GenBank/DDBJ whole genome shotgun (WGS) entry which is preliminary data.</text>
</comment>
<sequence length="474" mass="50009">MTNYNRRLFLQASAAGFLGATGALAGLGRQGAFAADTGGYKAMVGIFLKGGADMFDALLPRDQASYDALVDVRPGIVNRYGDGSRARENLLALNPLGPDMFSGRQFGLVPELAPLKAMFDAGEGAVVGAVGPLLTPTSRTGMASGTDALPKRLFSHNDQQSTWMALETEGVRRGWGGSFMDEMIASGSGVGNPDFSLITAGSGDIFLAAERALQFKAPENPENLGIDMSVRTNLTSGSHGAAARDKMDQFLRDATHGSSNPFARDVVAGQARGIENMRDYREAFAQAGSVGTPFPNSSLGRQLSAIANAINLRGVIGNSRQIFYADTGGFDSHNNQSGSMPGLLGGLAQSIAAFRDALIAMGVWGQVTVFTMSDFGRTLGDNGDGTDHGWGSHQFVFGGSVQGQRIYGDMPELDPDGERFTSSRARLIPSVSVDQYAATLGSWFGLDGSEIDRVLPNLSRFNQRDLGFLSGTSA</sequence>
<dbReference type="Pfam" id="PF07394">
    <property type="entry name" value="DUF1501"/>
    <property type="match status" value="1"/>
</dbReference>
<feature type="signal peptide" evidence="1">
    <location>
        <begin position="1"/>
        <end position="25"/>
    </location>
</feature>
<reference evidence="2" key="1">
    <citation type="journal article" date="2014" name="Int. J. Syst. Evol. Microbiol.">
        <title>Complete genome of a new Firmicutes species belonging to the dominant human colonic microbiota ('Ruminococcus bicirculans') reveals two chromosomes and a selective capacity to utilize plant glucans.</title>
        <authorList>
            <consortium name="NISC Comparative Sequencing Program"/>
            <person name="Wegmann U."/>
            <person name="Louis P."/>
            <person name="Goesmann A."/>
            <person name="Henrissat B."/>
            <person name="Duncan S.H."/>
            <person name="Flint H.J."/>
        </authorList>
    </citation>
    <scope>NUCLEOTIDE SEQUENCE</scope>
    <source>
        <strain evidence="2">NBRC 108219</strain>
    </source>
</reference>
<accession>A0ABQ5VCC1</accession>
<protein>
    <recommendedName>
        <fullName evidence="4">DUF1501 domain-containing protein</fullName>
    </recommendedName>
</protein>
<evidence type="ECO:0000256" key="1">
    <source>
        <dbReference type="SAM" id="SignalP"/>
    </source>
</evidence>
<dbReference type="InterPro" id="IPR006311">
    <property type="entry name" value="TAT_signal"/>
</dbReference>
<dbReference type="PANTHER" id="PTHR43737:SF1">
    <property type="entry name" value="DUF1501 DOMAIN-CONTAINING PROTEIN"/>
    <property type="match status" value="1"/>
</dbReference>